<dbReference type="InterPro" id="IPR051056">
    <property type="entry name" value="Glycosyl_Hydrolase_73"/>
</dbReference>
<dbReference type="Pfam" id="PF00395">
    <property type="entry name" value="SLH"/>
    <property type="match status" value="1"/>
</dbReference>
<accession>A0ABW6K378</accession>
<dbReference type="Gene3D" id="2.10.70.40">
    <property type="entry name" value="peptidoglycan hydrolase"/>
    <property type="match status" value="1"/>
</dbReference>
<evidence type="ECO:0000259" key="3">
    <source>
        <dbReference type="PROSITE" id="PS51272"/>
    </source>
</evidence>
<comment type="caution">
    <text evidence="4">The sequence shown here is derived from an EMBL/GenBank/DDBJ whole genome shotgun (WGS) entry which is preliminary data.</text>
</comment>
<gene>
    <name evidence="4" type="ORF">ACFYKT_12580</name>
</gene>
<organism evidence="4 5">
    <name type="scientific">Cytobacillus mangrovibacter</name>
    <dbReference type="NCBI Taxonomy" id="3299024"/>
    <lineage>
        <taxon>Bacteria</taxon>
        <taxon>Bacillati</taxon>
        <taxon>Bacillota</taxon>
        <taxon>Bacilli</taxon>
        <taxon>Bacillales</taxon>
        <taxon>Bacillaceae</taxon>
        <taxon>Cytobacillus</taxon>
    </lineage>
</organism>
<keyword evidence="5" id="KW-1185">Reference proteome</keyword>
<dbReference type="PRINTS" id="PR01002">
    <property type="entry name" value="FLGFLGJ"/>
</dbReference>
<dbReference type="SMART" id="SM00047">
    <property type="entry name" value="LYZ2"/>
    <property type="match status" value="1"/>
</dbReference>
<reference evidence="4 5" key="1">
    <citation type="submission" date="2024-08" db="EMBL/GenBank/DDBJ databases">
        <title>Two novel Cytobacillus novel species.</title>
        <authorList>
            <person name="Liu G."/>
        </authorList>
    </citation>
    <scope>NUCLEOTIDE SEQUENCE [LARGE SCALE GENOMIC DNA]</scope>
    <source>
        <strain evidence="4 5">FJAT-53684</strain>
    </source>
</reference>
<sequence length="215" mass="24656">MDFIERIAPLAIKYMNQEGILASLTLAQAIIESDFGRSELAVEANNLFGMKANSTWKGAIYKKRTTEIVNGRTIDIESNFCKFISQEECIKYRSTVFLKTDRYKPLWGVTDYRVAAQTIYECGYATDPKYPKKLIDVIEKYKLYEYDQKTTHTPEKEESNAMPKDDMKGHWAEKELKKAKDKGILKGHQDGSMRPDEPVTRAQIAVILDRLGLLD</sequence>
<proteinExistence type="predicted"/>
<dbReference type="EMBL" id="JBIACJ010000006">
    <property type="protein sequence ID" value="MFE8697172.1"/>
    <property type="molecule type" value="Genomic_DNA"/>
</dbReference>
<feature type="domain" description="SLH" evidence="3">
    <location>
        <begin position="159"/>
        <end position="215"/>
    </location>
</feature>
<dbReference type="InterPro" id="IPR002901">
    <property type="entry name" value="MGlyc_endo_b_GlcNAc-like_dom"/>
</dbReference>
<evidence type="ECO:0000256" key="2">
    <source>
        <dbReference type="ARBA" id="ARBA00022801"/>
    </source>
</evidence>
<dbReference type="Gene3D" id="1.10.530.10">
    <property type="match status" value="1"/>
</dbReference>
<dbReference type="PANTHER" id="PTHR33308">
    <property type="entry name" value="PEPTIDOGLYCAN HYDROLASE FLGJ"/>
    <property type="match status" value="1"/>
</dbReference>
<dbReference type="Pfam" id="PF01832">
    <property type="entry name" value="Glucosaminidase"/>
    <property type="match status" value="1"/>
</dbReference>
<dbReference type="InterPro" id="IPR001119">
    <property type="entry name" value="SLH_dom"/>
</dbReference>
<evidence type="ECO:0000313" key="5">
    <source>
        <dbReference type="Proteomes" id="UP001601058"/>
    </source>
</evidence>
<evidence type="ECO:0000256" key="1">
    <source>
        <dbReference type="ARBA" id="ARBA00022729"/>
    </source>
</evidence>
<evidence type="ECO:0000313" key="4">
    <source>
        <dbReference type="EMBL" id="MFE8697172.1"/>
    </source>
</evidence>
<protein>
    <submittedName>
        <fullName evidence="4">Glucosaminidase domain-containing protein</fullName>
    </submittedName>
</protein>
<dbReference type="Proteomes" id="UP001601058">
    <property type="component" value="Unassembled WGS sequence"/>
</dbReference>
<name>A0ABW6K378_9BACI</name>
<dbReference type="PROSITE" id="PS51272">
    <property type="entry name" value="SLH"/>
    <property type="match status" value="1"/>
</dbReference>
<dbReference type="PANTHER" id="PTHR33308:SF9">
    <property type="entry name" value="PEPTIDOGLYCAN HYDROLASE FLGJ"/>
    <property type="match status" value="1"/>
</dbReference>
<keyword evidence="2" id="KW-0378">Hydrolase</keyword>
<dbReference type="RefSeq" id="WP_389219968.1">
    <property type="nucleotide sequence ID" value="NZ_JBIACJ010000006.1"/>
</dbReference>
<keyword evidence="1" id="KW-0732">Signal</keyword>